<feature type="domain" description="FHA" evidence="2">
    <location>
        <begin position="135"/>
        <end position="194"/>
    </location>
</feature>
<dbReference type="EMBL" id="BNJK01000001">
    <property type="protein sequence ID" value="GHO94190.1"/>
    <property type="molecule type" value="Genomic_DNA"/>
</dbReference>
<dbReference type="Gene3D" id="2.60.200.20">
    <property type="match status" value="1"/>
</dbReference>
<evidence type="ECO:0000313" key="4">
    <source>
        <dbReference type="Proteomes" id="UP000597444"/>
    </source>
</evidence>
<dbReference type="Gene3D" id="4.10.1060.50">
    <property type="match status" value="1"/>
</dbReference>
<protein>
    <submittedName>
        <fullName evidence="3">Forkhead-associated protein</fullName>
    </submittedName>
</protein>
<dbReference type="InterPro" id="IPR050923">
    <property type="entry name" value="Cell_Proc_Reg/RNA_Proc"/>
</dbReference>
<dbReference type="InterPro" id="IPR000253">
    <property type="entry name" value="FHA_dom"/>
</dbReference>
<proteinExistence type="predicted"/>
<organism evidence="3 4">
    <name type="scientific">Reticulibacter mediterranei</name>
    <dbReference type="NCBI Taxonomy" id="2778369"/>
    <lineage>
        <taxon>Bacteria</taxon>
        <taxon>Bacillati</taxon>
        <taxon>Chloroflexota</taxon>
        <taxon>Ktedonobacteria</taxon>
        <taxon>Ktedonobacterales</taxon>
        <taxon>Reticulibacteraceae</taxon>
        <taxon>Reticulibacter</taxon>
    </lineage>
</organism>
<dbReference type="CDD" id="cd00060">
    <property type="entry name" value="FHA"/>
    <property type="match status" value="1"/>
</dbReference>
<dbReference type="AlphaFoldDB" id="A0A8J3IKK9"/>
<gene>
    <name evidence="3" type="ORF">KSF_042380</name>
</gene>
<feature type="compositionally biased region" description="Pro residues" evidence="1">
    <location>
        <begin position="84"/>
        <end position="100"/>
    </location>
</feature>
<dbReference type="InterPro" id="IPR038587">
    <property type="entry name" value="Ribosomal_eL40_sf"/>
</dbReference>
<dbReference type="Proteomes" id="UP000597444">
    <property type="component" value="Unassembled WGS sequence"/>
</dbReference>
<dbReference type="Pfam" id="PF00498">
    <property type="entry name" value="FHA"/>
    <property type="match status" value="1"/>
</dbReference>
<dbReference type="RefSeq" id="WP_220204945.1">
    <property type="nucleotide sequence ID" value="NZ_BNJK01000001.1"/>
</dbReference>
<sequence>MSVRCSLGHENPDGSAFCDECGEPLGGAAPVATTPPPAADTSAPAAAGTQVCPSCGATNPAGEAFCSNCGVSLQGAPAAVDNVAPPPPSSVTPPPPPPAAPATSGAPVSAPVALQARLIVEADNQEFDLSGKDMITVGREDVVSNIYPDVDLTPHGGEEGGVSRLHARIFVENGQYLLEDENSTNFTFLNRQRLAAKTPTQLHDNDEIRFGRVVLRFKTP</sequence>
<feature type="region of interest" description="Disordered" evidence="1">
    <location>
        <begin position="80"/>
        <end position="107"/>
    </location>
</feature>
<evidence type="ECO:0000256" key="1">
    <source>
        <dbReference type="SAM" id="MobiDB-lite"/>
    </source>
</evidence>
<evidence type="ECO:0000313" key="3">
    <source>
        <dbReference type="EMBL" id="GHO94190.1"/>
    </source>
</evidence>
<dbReference type="PANTHER" id="PTHR23308">
    <property type="entry name" value="NUCLEAR INHIBITOR OF PROTEIN PHOSPHATASE-1"/>
    <property type="match status" value="1"/>
</dbReference>
<comment type="caution">
    <text evidence="3">The sequence shown here is derived from an EMBL/GenBank/DDBJ whole genome shotgun (WGS) entry which is preliminary data.</text>
</comment>
<accession>A0A8J3IKK9</accession>
<dbReference type="PROSITE" id="PS50006">
    <property type="entry name" value="FHA_DOMAIN"/>
    <property type="match status" value="1"/>
</dbReference>
<dbReference type="InterPro" id="IPR025874">
    <property type="entry name" value="DZR"/>
</dbReference>
<dbReference type="SUPFAM" id="SSF49879">
    <property type="entry name" value="SMAD/FHA domain"/>
    <property type="match status" value="1"/>
</dbReference>
<evidence type="ECO:0000259" key="2">
    <source>
        <dbReference type="PROSITE" id="PS50006"/>
    </source>
</evidence>
<name>A0A8J3IKK9_9CHLR</name>
<dbReference type="Pfam" id="PF12773">
    <property type="entry name" value="DZR"/>
    <property type="match status" value="1"/>
</dbReference>
<reference evidence="3" key="1">
    <citation type="submission" date="2020-10" db="EMBL/GenBank/DDBJ databases">
        <title>Taxonomic study of unclassified bacteria belonging to the class Ktedonobacteria.</title>
        <authorList>
            <person name="Yabe S."/>
            <person name="Wang C.M."/>
            <person name="Zheng Y."/>
            <person name="Sakai Y."/>
            <person name="Cavaletti L."/>
            <person name="Monciardini P."/>
            <person name="Donadio S."/>
        </authorList>
    </citation>
    <scope>NUCLEOTIDE SEQUENCE</scope>
    <source>
        <strain evidence="3">ID150040</strain>
    </source>
</reference>
<keyword evidence="4" id="KW-1185">Reference proteome</keyword>
<dbReference type="SMART" id="SM00240">
    <property type="entry name" value="FHA"/>
    <property type="match status" value="1"/>
</dbReference>
<dbReference type="InterPro" id="IPR008984">
    <property type="entry name" value="SMAD_FHA_dom_sf"/>
</dbReference>